<dbReference type="InterPro" id="IPR007529">
    <property type="entry name" value="Znf_HIT"/>
</dbReference>
<dbReference type="AlphaFoldDB" id="A0A179GPW6"/>
<dbReference type="SUPFAM" id="SSF144232">
    <property type="entry name" value="HIT/MYND zinc finger-like"/>
    <property type="match status" value="1"/>
</dbReference>
<dbReference type="PROSITE" id="PS51083">
    <property type="entry name" value="ZF_HIT"/>
    <property type="match status" value="1"/>
</dbReference>
<dbReference type="CDD" id="cd23024">
    <property type="entry name" value="zf-HIT_ZNHIT2-3"/>
    <property type="match status" value="1"/>
</dbReference>
<feature type="compositionally biased region" description="Low complexity" evidence="2">
    <location>
        <begin position="111"/>
        <end position="133"/>
    </location>
</feature>
<evidence type="ECO:0000256" key="2">
    <source>
        <dbReference type="SAM" id="MobiDB-lite"/>
    </source>
</evidence>
<protein>
    <submittedName>
        <fullName evidence="4">Zinc finger domain-containing protein</fullName>
    </submittedName>
</protein>
<feature type="domain" description="HIT-type" evidence="3">
    <location>
        <begin position="69"/>
        <end position="105"/>
    </location>
</feature>
<dbReference type="Pfam" id="PF04438">
    <property type="entry name" value="zf-HIT"/>
    <property type="match status" value="1"/>
</dbReference>
<accession>A0A179GPW6</accession>
<evidence type="ECO:0000313" key="5">
    <source>
        <dbReference type="Proteomes" id="UP000078240"/>
    </source>
</evidence>
<dbReference type="Gene3D" id="3.30.60.190">
    <property type="match status" value="1"/>
</dbReference>
<keyword evidence="1" id="KW-0479">Metal-binding</keyword>
<organism evidence="4 5">
    <name type="scientific">Purpureocillium lilacinum</name>
    <name type="common">Paecilomyces lilacinus</name>
    <dbReference type="NCBI Taxonomy" id="33203"/>
    <lineage>
        <taxon>Eukaryota</taxon>
        <taxon>Fungi</taxon>
        <taxon>Dikarya</taxon>
        <taxon>Ascomycota</taxon>
        <taxon>Pezizomycotina</taxon>
        <taxon>Sordariomycetes</taxon>
        <taxon>Hypocreomycetidae</taxon>
        <taxon>Hypocreales</taxon>
        <taxon>Ophiocordycipitaceae</taxon>
        <taxon>Purpureocillium</taxon>
    </lineage>
</organism>
<evidence type="ECO:0000259" key="3">
    <source>
        <dbReference type="PROSITE" id="PS51083"/>
    </source>
</evidence>
<sequence length="266" mass="28955">MAATVVSPPEPGSEHEAQAGPLDVATGPRELNGSAADAEPPAIKTEPTSDADDDAEKDQINVKKGPTMCGVCETTVSKYKCPRCYLPYCSVACNKIHQANHPPDTKPKPEPAQAPERAPAASLPAKPSAPSNPFSALDNSDKLTWLFRKYPDLPQQLLDIHAETQPPPEDPSKHIPASLMQGVAPPRRNNWTRDQGIKKGKAALRKARQLPGKEGEGVREYCTLIRMLLNEEEADDGGATATLQRQFAQQDADIIRQLMEEEKGRR</sequence>
<proteinExistence type="predicted"/>
<feature type="region of interest" description="Disordered" evidence="2">
    <location>
        <begin position="101"/>
        <end position="135"/>
    </location>
</feature>
<dbReference type="EMBL" id="LSBH01000004">
    <property type="protein sequence ID" value="OAQ79977.1"/>
    <property type="molecule type" value="Genomic_DNA"/>
</dbReference>
<name>A0A179GPW6_PURLI</name>
<keyword evidence="1" id="KW-0863">Zinc-finger</keyword>
<dbReference type="GO" id="GO:0008270">
    <property type="term" value="F:zinc ion binding"/>
    <property type="evidence" value="ECO:0007669"/>
    <property type="project" value="UniProtKB-UniRule"/>
</dbReference>
<evidence type="ECO:0000256" key="1">
    <source>
        <dbReference type="PROSITE-ProRule" id="PRU00453"/>
    </source>
</evidence>
<comment type="caution">
    <text evidence="4">The sequence shown here is derived from an EMBL/GenBank/DDBJ whole genome shotgun (WGS) entry which is preliminary data.</text>
</comment>
<reference evidence="4 5" key="1">
    <citation type="submission" date="2016-01" db="EMBL/GenBank/DDBJ databases">
        <title>Biosynthesis of antibiotic leucinostatins and their inhibition on Phytophthora in bio-control Purpureocillium lilacinum.</title>
        <authorList>
            <person name="Wang G."/>
            <person name="Liu Z."/>
            <person name="Lin R."/>
            <person name="Li E."/>
            <person name="Mao Z."/>
            <person name="Ling J."/>
            <person name="Yin W."/>
            <person name="Xie B."/>
        </authorList>
    </citation>
    <scope>NUCLEOTIDE SEQUENCE [LARGE SCALE GENOMIC DNA]</scope>
    <source>
        <strain evidence="4">PLBJ-1</strain>
    </source>
</reference>
<dbReference type="Proteomes" id="UP000078240">
    <property type="component" value="Unassembled WGS sequence"/>
</dbReference>
<feature type="region of interest" description="Disordered" evidence="2">
    <location>
        <begin position="1"/>
        <end position="65"/>
    </location>
</feature>
<gene>
    <name evidence="4" type="ORF">VFPBJ_05562</name>
</gene>
<keyword evidence="1" id="KW-0862">Zinc</keyword>
<evidence type="ECO:0000313" key="4">
    <source>
        <dbReference type="EMBL" id="OAQ79977.1"/>
    </source>
</evidence>